<name>A0A4Z2CKC8_SCHJA</name>
<feature type="non-terminal residue" evidence="1">
    <location>
        <position position="1"/>
    </location>
</feature>
<sequence>GPGTCLEHGSWQSVPNPPFPGSAASSWTLLLQEVHRSREADASLCVDRQQLQADELFSNLPLA</sequence>
<protein>
    <submittedName>
        <fullName evidence="1">Uncharacterized protein</fullName>
    </submittedName>
</protein>
<gene>
    <name evidence="1" type="ORF">EWB00_000548</name>
</gene>
<dbReference type="Proteomes" id="UP000311919">
    <property type="component" value="Unassembled WGS sequence"/>
</dbReference>
<proteinExistence type="predicted"/>
<organism evidence="1 2">
    <name type="scientific">Schistosoma japonicum</name>
    <name type="common">Blood fluke</name>
    <dbReference type="NCBI Taxonomy" id="6182"/>
    <lineage>
        <taxon>Eukaryota</taxon>
        <taxon>Metazoa</taxon>
        <taxon>Spiralia</taxon>
        <taxon>Lophotrochozoa</taxon>
        <taxon>Platyhelminthes</taxon>
        <taxon>Trematoda</taxon>
        <taxon>Digenea</taxon>
        <taxon>Strigeidida</taxon>
        <taxon>Schistosomatoidea</taxon>
        <taxon>Schistosomatidae</taxon>
        <taxon>Schistosoma</taxon>
    </lineage>
</organism>
<reference evidence="1 2" key="1">
    <citation type="submission" date="2019-03" db="EMBL/GenBank/DDBJ databases">
        <title>An improved genome assembly of the fluke Schistosoma japonicum.</title>
        <authorList>
            <person name="Hu W."/>
            <person name="Luo F."/>
            <person name="Yin M."/>
            <person name="Mo X."/>
            <person name="Sun C."/>
            <person name="Wu Q."/>
            <person name="Zhu B."/>
            <person name="Xiang M."/>
            <person name="Wang J."/>
            <person name="Wang Y."/>
            <person name="Zhang T."/>
            <person name="Xu B."/>
            <person name="Zheng H."/>
            <person name="Feng Z."/>
        </authorList>
    </citation>
    <scope>NUCLEOTIDE SEQUENCE [LARGE SCALE GENOMIC DNA]</scope>
    <source>
        <strain evidence="1">HuSjv2</strain>
        <tissue evidence="1">Worms</tissue>
    </source>
</reference>
<evidence type="ECO:0000313" key="2">
    <source>
        <dbReference type="Proteomes" id="UP000311919"/>
    </source>
</evidence>
<comment type="caution">
    <text evidence="1">The sequence shown here is derived from an EMBL/GenBank/DDBJ whole genome shotgun (WGS) entry which is preliminary data.</text>
</comment>
<evidence type="ECO:0000313" key="1">
    <source>
        <dbReference type="EMBL" id="TNN04678.1"/>
    </source>
</evidence>
<keyword evidence="2" id="KW-1185">Reference proteome</keyword>
<accession>A0A4Z2CKC8</accession>
<dbReference type="AlphaFoldDB" id="A0A4Z2CKC8"/>
<dbReference type="EMBL" id="SKCS01001167">
    <property type="protein sequence ID" value="TNN04678.1"/>
    <property type="molecule type" value="Genomic_DNA"/>
</dbReference>